<keyword evidence="8" id="KW-0963">Cytoplasm</keyword>
<dbReference type="RefSeq" id="WP_369942860.1">
    <property type="nucleotide sequence ID" value="NZ_JBCLUF010000035.1"/>
</dbReference>
<accession>A0ABV4DSU4</accession>
<evidence type="ECO:0000313" key="11">
    <source>
        <dbReference type="Proteomes" id="UP001565236"/>
    </source>
</evidence>
<name>A0ABV4DSU4_9LACO</name>
<keyword evidence="4 8" id="KW-0028">Amino-acid biosynthesis</keyword>
<comment type="subcellular location">
    <subcellularLocation>
        <location evidence="8">Cytoplasm</location>
    </subcellularLocation>
</comment>
<evidence type="ECO:0000313" key="10">
    <source>
        <dbReference type="EMBL" id="MEY8662938.1"/>
    </source>
</evidence>
<feature type="site" description="Could be important to modulate the pK values of the two catalytic cysteine residues" evidence="8">
    <location>
        <position position="224"/>
    </location>
</feature>
<feature type="binding site" evidence="8">
    <location>
        <begin position="224"/>
        <end position="225"/>
    </location>
    <ligand>
        <name>substrate</name>
    </ligand>
</feature>
<comment type="similarity">
    <text evidence="2 8">Belongs to the diaminopimelate epimerase family.</text>
</comment>
<dbReference type="PANTHER" id="PTHR31689:SF0">
    <property type="entry name" value="DIAMINOPIMELATE EPIMERASE"/>
    <property type="match status" value="1"/>
</dbReference>
<evidence type="ECO:0000256" key="7">
    <source>
        <dbReference type="ARBA" id="ARBA00051712"/>
    </source>
</evidence>
<keyword evidence="11" id="KW-1185">Reference proteome</keyword>
<evidence type="ECO:0000256" key="2">
    <source>
        <dbReference type="ARBA" id="ARBA00010219"/>
    </source>
</evidence>
<comment type="caution">
    <text evidence="10">The sequence shown here is derived from an EMBL/GenBank/DDBJ whole genome shotgun (WGS) entry which is preliminary data.</text>
</comment>
<feature type="active site" evidence="9">
    <location>
        <position position="79"/>
    </location>
</feature>
<feature type="binding site" evidence="8">
    <location>
        <begin position="234"/>
        <end position="235"/>
    </location>
    <ligand>
        <name>substrate</name>
    </ligand>
</feature>
<keyword evidence="5 8" id="KW-0457">Lysine biosynthesis</keyword>
<dbReference type="GO" id="GO:0008837">
    <property type="term" value="F:diaminopimelate epimerase activity"/>
    <property type="evidence" value="ECO:0007669"/>
    <property type="project" value="UniProtKB-EC"/>
</dbReference>
<dbReference type="InterPro" id="IPR018510">
    <property type="entry name" value="DAP_epimerase_AS"/>
</dbReference>
<dbReference type="EMBL" id="JBCLUF010000035">
    <property type="protein sequence ID" value="MEY8662938.1"/>
    <property type="molecule type" value="Genomic_DNA"/>
</dbReference>
<evidence type="ECO:0000256" key="8">
    <source>
        <dbReference type="HAMAP-Rule" id="MF_00197"/>
    </source>
</evidence>
<evidence type="ECO:0000256" key="5">
    <source>
        <dbReference type="ARBA" id="ARBA00023154"/>
    </source>
</evidence>
<dbReference type="NCBIfam" id="TIGR00652">
    <property type="entry name" value="DapF"/>
    <property type="match status" value="1"/>
</dbReference>
<dbReference type="HAMAP" id="MF_00197">
    <property type="entry name" value="DAP_epimerase"/>
    <property type="match status" value="1"/>
</dbReference>
<evidence type="ECO:0000256" key="3">
    <source>
        <dbReference type="ARBA" id="ARBA00013080"/>
    </source>
</evidence>
<dbReference type="PANTHER" id="PTHR31689">
    <property type="entry name" value="DIAMINOPIMELATE EPIMERASE, CHLOROPLASTIC"/>
    <property type="match status" value="1"/>
</dbReference>
<organism evidence="10 11">
    <name type="scientific">Ligilactobacillus faecis</name>
    <dbReference type="NCBI Taxonomy" id="762833"/>
    <lineage>
        <taxon>Bacteria</taxon>
        <taxon>Bacillati</taxon>
        <taxon>Bacillota</taxon>
        <taxon>Bacilli</taxon>
        <taxon>Lactobacillales</taxon>
        <taxon>Lactobacillaceae</taxon>
        <taxon>Ligilactobacillus</taxon>
    </lineage>
</organism>
<feature type="active site" description="Proton donor" evidence="8">
    <location>
        <position position="79"/>
    </location>
</feature>
<evidence type="ECO:0000256" key="6">
    <source>
        <dbReference type="ARBA" id="ARBA00023235"/>
    </source>
</evidence>
<feature type="binding site" evidence="8">
    <location>
        <position position="170"/>
    </location>
    <ligand>
        <name>substrate</name>
    </ligand>
</feature>
<evidence type="ECO:0000256" key="1">
    <source>
        <dbReference type="ARBA" id="ARBA00005196"/>
    </source>
</evidence>
<evidence type="ECO:0000256" key="9">
    <source>
        <dbReference type="PROSITE-ProRule" id="PRU10125"/>
    </source>
</evidence>
<evidence type="ECO:0000256" key="4">
    <source>
        <dbReference type="ARBA" id="ARBA00022605"/>
    </source>
</evidence>
<dbReference type="Pfam" id="PF01678">
    <property type="entry name" value="DAP_epimerase"/>
    <property type="match status" value="2"/>
</dbReference>
<dbReference type="EC" id="5.1.1.7" evidence="3 8"/>
<proteinExistence type="inferred from homology"/>
<feature type="binding site" evidence="8">
    <location>
        <position position="206"/>
    </location>
    <ligand>
        <name>substrate</name>
    </ligand>
</feature>
<protein>
    <recommendedName>
        <fullName evidence="3 8">Diaminopimelate epimerase</fullName>
        <shortName evidence="8">DAP epimerase</shortName>
        <ecNumber evidence="3 8">5.1.1.7</ecNumber>
    </recommendedName>
    <alternativeName>
        <fullName evidence="8">PLP-independent amino acid racemase</fullName>
    </alternativeName>
</protein>
<dbReference type="InterPro" id="IPR001653">
    <property type="entry name" value="DAP_epimerase_DapF"/>
</dbReference>
<comment type="catalytic activity">
    <reaction evidence="7 8">
        <text>(2S,6S)-2,6-diaminopimelate = meso-2,6-diaminopimelate</text>
        <dbReference type="Rhea" id="RHEA:15393"/>
        <dbReference type="ChEBI" id="CHEBI:57609"/>
        <dbReference type="ChEBI" id="CHEBI:57791"/>
        <dbReference type="EC" id="5.1.1.7"/>
    </reaction>
</comment>
<dbReference type="Proteomes" id="UP001565236">
    <property type="component" value="Unassembled WGS sequence"/>
</dbReference>
<comment type="pathway">
    <text evidence="1 8">Amino-acid biosynthesis; L-lysine biosynthesis via DAP pathway; DL-2,6-diaminopimelate from LL-2,6-diaminopimelate: step 1/1.</text>
</comment>
<comment type="function">
    <text evidence="8">Catalyzes the stereoinversion of LL-2,6-diaminopimelate (L,L-DAP) to meso-diaminopimelate (meso-DAP), a precursor of L-lysine and an essential component of the bacterial peptidoglycan.</text>
</comment>
<feature type="site" description="Could be important to modulate the pK values of the two catalytic cysteine residues" evidence="8">
    <location>
        <position position="172"/>
    </location>
</feature>
<feature type="active site" description="Proton acceptor" evidence="8">
    <location>
        <position position="233"/>
    </location>
</feature>
<sequence length="327" mass="35978">MRLQKVHGSQNSFFILDQTLLKQPLTEQELIALTKKLTATNTGILGGADGVLCIEAPTSKNALAKMRVINTDGSEASMCGNGLRTVARYLADKYQRERFLVETLQADLAVSKEPELAPDVPAFGVEISPIHFEKHYLPFDNLGADKIIDRPLREFDPSAKIRFSILAVPNPHLIGFVPDIKASATLLEQLGQKLNRPNPYFTDGVNVNFAEVLGPKKLFVRTYERGVGFTNACGTGMSATSLAFHLSFPELCPLNEEITVFNPGGMVKTKVSQTEGIYKLQLIGNATVTHLIDVDEQALHQNDVTSKNCTITETSEQAAYLDFIQRL</sequence>
<feature type="binding site" evidence="8">
    <location>
        <position position="11"/>
    </location>
    <ligand>
        <name>substrate</name>
    </ligand>
</feature>
<dbReference type="SUPFAM" id="SSF54506">
    <property type="entry name" value="Diaminopimelate epimerase-like"/>
    <property type="match status" value="2"/>
</dbReference>
<comment type="subunit">
    <text evidence="8">Homodimer.</text>
</comment>
<feature type="binding site" evidence="8">
    <location>
        <position position="70"/>
    </location>
    <ligand>
        <name>substrate</name>
    </ligand>
</feature>
<reference evidence="10 11" key="1">
    <citation type="submission" date="2024-03" db="EMBL/GenBank/DDBJ databases">
        <title>Mouse gut bacterial collection (mGBC) of GemPharmatech.</title>
        <authorList>
            <person name="He Y."/>
            <person name="Dong L."/>
            <person name="Wu D."/>
            <person name="Gao X."/>
            <person name="Lin Z."/>
        </authorList>
    </citation>
    <scope>NUCLEOTIDE SEQUENCE [LARGE SCALE GENOMIC DNA]</scope>
    <source>
        <strain evidence="10 11">15-30</strain>
    </source>
</reference>
<keyword evidence="6 8" id="KW-0413">Isomerase</keyword>
<gene>
    <name evidence="8 10" type="primary">dapF</name>
    <name evidence="10" type="ORF">AALT52_08560</name>
</gene>
<dbReference type="PROSITE" id="PS01326">
    <property type="entry name" value="DAP_EPIMERASE"/>
    <property type="match status" value="1"/>
</dbReference>
<feature type="binding site" evidence="8">
    <location>
        <begin position="80"/>
        <end position="81"/>
    </location>
    <ligand>
        <name>substrate</name>
    </ligand>
</feature>
<comment type="caution">
    <text evidence="8">Lacks conserved residue(s) required for the propagation of feature annotation.</text>
</comment>
<dbReference type="Gene3D" id="3.10.310.10">
    <property type="entry name" value="Diaminopimelate Epimerase, Chain A, domain 1"/>
    <property type="match status" value="2"/>
</dbReference>